<accession>A0A508U2H4</accession>
<protein>
    <submittedName>
        <fullName evidence="1">Uncharacterized protein</fullName>
    </submittedName>
</protein>
<proteinExistence type="predicted"/>
<evidence type="ECO:0000313" key="1">
    <source>
        <dbReference type="EMBL" id="VIO80550.1"/>
    </source>
</evidence>
<evidence type="ECO:0000313" key="2">
    <source>
        <dbReference type="Proteomes" id="UP000328092"/>
    </source>
</evidence>
<gene>
    <name evidence="1" type="ORF">CI1B_84420</name>
</gene>
<dbReference type="AlphaFoldDB" id="A0A508U2H4"/>
<dbReference type="EMBL" id="CAADFC020000037">
    <property type="protein sequence ID" value="VIO80550.1"/>
    <property type="molecule type" value="Genomic_DNA"/>
</dbReference>
<sequence length="74" mass="8086">MLPSTVRCLIYFAPGMDEEEAGCGDGRGFGAPGLLRSFLAHHWGIVISYVDGVFSEGTNSNAFACSLRQDFKRR</sequence>
<name>A0A508U2H4_9BRAD</name>
<dbReference type="Proteomes" id="UP000328092">
    <property type="component" value="Unassembled WGS sequence"/>
</dbReference>
<reference evidence="1" key="1">
    <citation type="submission" date="2019-02" db="EMBL/GenBank/DDBJ databases">
        <authorList>
            <person name="Pothier F.J."/>
        </authorList>
    </citation>
    <scope>NUCLEOTIDE SEQUENCE</scope>
    <source>
        <strain evidence="1">CI-1B</strain>
    </source>
</reference>
<comment type="caution">
    <text evidence="1">The sequence shown here is derived from an EMBL/GenBank/DDBJ whole genome shotgun (WGS) entry which is preliminary data.</text>
</comment>
<organism evidence="1 2">
    <name type="scientific">Bradyrhizobium ivorense</name>
    <dbReference type="NCBI Taxonomy" id="2511166"/>
    <lineage>
        <taxon>Bacteria</taxon>
        <taxon>Pseudomonadati</taxon>
        <taxon>Pseudomonadota</taxon>
        <taxon>Alphaproteobacteria</taxon>
        <taxon>Hyphomicrobiales</taxon>
        <taxon>Nitrobacteraceae</taxon>
        <taxon>Bradyrhizobium</taxon>
    </lineage>
</organism>
<keyword evidence="2" id="KW-1185">Reference proteome</keyword>